<dbReference type="SUPFAM" id="SSF102405">
    <property type="entry name" value="MCP/YpsA-like"/>
    <property type="match status" value="1"/>
</dbReference>
<evidence type="ECO:0000256" key="1">
    <source>
        <dbReference type="ARBA" id="ARBA00006525"/>
    </source>
</evidence>
<protein>
    <submittedName>
        <fullName evidence="3">DNA-protecting protein DprA</fullName>
    </submittedName>
</protein>
<dbReference type="PANTHER" id="PTHR43022">
    <property type="entry name" value="PROTEIN SMF"/>
    <property type="match status" value="1"/>
</dbReference>
<evidence type="ECO:0000313" key="4">
    <source>
        <dbReference type="Proteomes" id="UP000225320"/>
    </source>
</evidence>
<dbReference type="AlphaFoldDB" id="A0A2B5DND1"/>
<comment type="similarity">
    <text evidence="1">Belongs to the DprA/Smf family.</text>
</comment>
<organism evidence="3 4">
    <name type="scientific">Bacillus toyonensis</name>
    <dbReference type="NCBI Taxonomy" id="155322"/>
    <lineage>
        <taxon>Bacteria</taxon>
        <taxon>Bacillati</taxon>
        <taxon>Bacillota</taxon>
        <taxon>Bacilli</taxon>
        <taxon>Bacillales</taxon>
        <taxon>Bacillaceae</taxon>
        <taxon>Bacillus</taxon>
        <taxon>Bacillus cereus group</taxon>
    </lineage>
</organism>
<dbReference type="InterPro" id="IPR003488">
    <property type="entry name" value="DprA"/>
</dbReference>
<dbReference type="Pfam" id="PF02481">
    <property type="entry name" value="DNA_processg_A"/>
    <property type="match status" value="1"/>
</dbReference>
<accession>A0A2B5DND1</accession>
<evidence type="ECO:0000259" key="2">
    <source>
        <dbReference type="Pfam" id="PF02481"/>
    </source>
</evidence>
<evidence type="ECO:0000313" key="3">
    <source>
        <dbReference type="EMBL" id="PGG85173.1"/>
    </source>
</evidence>
<dbReference type="GO" id="GO:0009294">
    <property type="term" value="P:DNA-mediated transformation"/>
    <property type="evidence" value="ECO:0007669"/>
    <property type="project" value="InterPro"/>
</dbReference>
<proteinExistence type="inferred from homology"/>
<dbReference type="PANTHER" id="PTHR43022:SF1">
    <property type="entry name" value="PROTEIN SMF"/>
    <property type="match status" value="1"/>
</dbReference>
<sequence length="289" mass="33831">MKRERLLHLHYVLADHWKAMERLLYVDPELKVIYNFNQKQIENYTGISPKKSAELVHFLQNSNHLQYISYLERNQIFYVTIWDENYPQLLREIQDPPFVLYGKGEKNFLNKVNKLAVVGTREPSLYSRESMEFILHPLLEREWLIVSGFAKGIDTISHEVTVKKHRPTIAILGHGLSYMYPKENRRLYEKWEEYILLLTEYPPHYAPKKWYFPKRNRIISGISKGVLVVEAKSRSGSLITADLALEQNREVFALPGPIFIDSASGTNQLIQQGAKLVRNAEDIFEEIIN</sequence>
<dbReference type="InterPro" id="IPR057666">
    <property type="entry name" value="DrpA_SLOG"/>
</dbReference>
<dbReference type="Gene3D" id="3.40.50.450">
    <property type="match status" value="1"/>
</dbReference>
<reference evidence="3 4" key="1">
    <citation type="submission" date="2017-09" db="EMBL/GenBank/DDBJ databases">
        <title>Large-scale bioinformatics analysis of Bacillus genomes uncovers conserved roles of natural products in bacterial physiology.</title>
        <authorList>
            <consortium name="Agbiome Team Llc"/>
            <person name="Bleich R.M."/>
            <person name="Grubbs K.J."/>
            <person name="Santa Maria K.C."/>
            <person name="Allen S.E."/>
            <person name="Farag S."/>
            <person name="Shank E.A."/>
            <person name="Bowers A."/>
        </authorList>
    </citation>
    <scope>NUCLEOTIDE SEQUENCE [LARGE SCALE GENOMIC DNA]</scope>
    <source>
        <strain evidence="3 4">AFS094862</strain>
    </source>
</reference>
<dbReference type="NCBIfam" id="TIGR00732">
    <property type="entry name" value="dprA"/>
    <property type="match status" value="1"/>
</dbReference>
<feature type="domain" description="Smf/DprA SLOG" evidence="2">
    <location>
        <begin position="78"/>
        <end position="287"/>
    </location>
</feature>
<dbReference type="EMBL" id="NVOI01000100">
    <property type="protein sequence ID" value="PGG85173.1"/>
    <property type="molecule type" value="Genomic_DNA"/>
</dbReference>
<dbReference type="RefSeq" id="WP_098643396.1">
    <property type="nucleotide sequence ID" value="NZ_NVFS01000006.1"/>
</dbReference>
<name>A0A2B5DND1_9BACI</name>
<comment type="caution">
    <text evidence="3">The sequence shown here is derived from an EMBL/GenBank/DDBJ whole genome shotgun (WGS) entry which is preliminary data.</text>
</comment>
<dbReference type="Proteomes" id="UP000225320">
    <property type="component" value="Unassembled WGS sequence"/>
</dbReference>
<gene>
    <name evidence="3" type="primary">dprA</name>
    <name evidence="3" type="ORF">CON73_24215</name>
</gene>